<feature type="transmembrane region" description="Helical" evidence="1">
    <location>
        <begin position="128"/>
        <end position="149"/>
    </location>
</feature>
<keyword evidence="1" id="KW-0472">Membrane</keyword>
<evidence type="ECO:0000313" key="3">
    <source>
        <dbReference type="Proteomes" id="UP000765802"/>
    </source>
</evidence>
<gene>
    <name evidence="2" type="ORF">BC349_09085</name>
</gene>
<dbReference type="Proteomes" id="UP000765802">
    <property type="component" value="Unassembled WGS sequence"/>
</dbReference>
<feature type="transmembrane region" description="Helical" evidence="1">
    <location>
        <begin position="46"/>
        <end position="67"/>
    </location>
</feature>
<reference evidence="2 3" key="1">
    <citation type="submission" date="2016-07" db="EMBL/GenBank/DDBJ databases">
        <title>Genome analysis of Flavihumibacter stibioxidans YS-17.</title>
        <authorList>
            <person name="Shi K."/>
            <person name="Han Y."/>
            <person name="Wang G."/>
        </authorList>
    </citation>
    <scope>NUCLEOTIDE SEQUENCE [LARGE SCALE GENOMIC DNA]</scope>
    <source>
        <strain evidence="2 3">YS-17</strain>
    </source>
</reference>
<protein>
    <submittedName>
        <fullName evidence="2">Uncharacterized protein</fullName>
    </submittedName>
</protein>
<keyword evidence="1" id="KW-1133">Transmembrane helix</keyword>
<organism evidence="2 3">
    <name type="scientific">Flavihumibacter stibioxidans</name>
    <dbReference type="NCBI Taxonomy" id="1834163"/>
    <lineage>
        <taxon>Bacteria</taxon>
        <taxon>Pseudomonadati</taxon>
        <taxon>Bacteroidota</taxon>
        <taxon>Chitinophagia</taxon>
        <taxon>Chitinophagales</taxon>
        <taxon>Chitinophagaceae</taxon>
        <taxon>Flavihumibacter</taxon>
    </lineage>
</organism>
<dbReference type="RefSeq" id="WP_187256501.1">
    <property type="nucleotide sequence ID" value="NZ_JBHULF010000014.1"/>
</dbReference>
<proteinExistence type="predicted"/>
<evidence type="ECO:0000313" key="2">
    <source>
        <dbReference type="EMBL" id="MBC6491184.1"/>
    </source>
</evidence>
<feature type="transmembrane region" description="Helical" evidence="1">
    <location>
        <begin position="161"/>
        <end position="181"/>
    </location>
</feature>
<accession>A0ABR7M9I1</accession>
<dbReference type="EMBL" id="MBUA01000012">
    <property type="protein sequence ID" value="MBC6491184.1"/>
    <property type="molecule type" value="Genomic_DNA"/>
</dbReference>
<keyword evidence="3" id="KW-1185">Reference proteome</keyword>
<evidence type="ECO:0000256" key="1">
    <source>
        <dbReference type="SAM" id="Phobius"/>
    </source>
</evidence>
<keyword evidence="1" id="KW-0812">Transmembrane</keyword>
<comment type="caution">
    <text evidence="2">The sequence shown here is derived from an EMBL/GenBank/DDBJ whole genome shotgun (WGS) entry which is preliminary data.</text>
</comment>
<name>A0ABR7M9I1_9BACT</name>
<feature type="transmembrane region" description="Helical" evidence="1">
    <location>
        <begin position="73"/>
        <end position="94"/>
    </location>
</feature>
<sequence>MNREMTDQNKWRDWEPVDEELDDMLKPGFSSRFQPHHPLVKLKRNLLINLVWGVLITISYLLVMVSYPVWPVVIALLVNISFNAVAMLGAIRLFRSINTTISGSGSLLQELQQHYHDIRAWGQLQLKLALWVYPFAVAGGYILGATIRSGRSLEELLQKPIFIWVLLVAIVVLVPASYFLAKWMFKRSFGRHLDALKQTIESIQSGY</sequence>